<evidence type="ECO:0000313" key="2">
    <source>
        <dbReference type="Proteomes" id="UP001055811"/>
    </source>
</evidence>
<proteinExistence type="predicted"/>
<reference evidence="2" key="1">
    <citation type="journal article" date="2022" name="Mol. Ecol. Resour.">
        <title>The genomes of chicory, endive, great burdock and yacon provide insights into Asteraceae palaeo-polyploidization history and plant inulin production.</title>
        <authorList>
            <person name="Fan W."/>
            <person name="Wang S."/>
            <person name="Wang H."/>
            <person name="Wang A."/>
            <person name="Jiang F."/>
            <person name="Liu H."/>
            <person name="Zhao H."/>
            <person name="Xu D."/>
            <person name="Zhang Y."/>
        </authorList>
    </citation>
    <scope>NUCLEOTIDE SEQUENCE [LARGE SCALE GENOMIC DNA]</scope>
    <source>
        <strain evidence="2">cv. Punajuju</strain>
    </source>
</reference>
<comment type="caution">
    <text evidence="1">The sequence shown here is derived from an EMBL/GenBank/DDBJ whole genome shotgun (WGS) entry which is preliminary data.</text>
</comment>
<dbReference type="EMBL" id="CM042011">
    <property type="protein sequence ID" value="KAI3767191.1"/>
    <property type="molecule type" value="Genomic_DNA"/>
</dbReference>
<name>A0ACB9F8H0_CICIN</name>
<accession>A0ACB9F8H0</accession>
<dbReference type="Proteomes" id="UP001055811">
    <property type="component" value="Linkage Group LG03"/>
</dbReference>
<sequence length="95" mass="10759">MNRCLRPSRLKPGVGVRLCLFRILGFQLGIPCLVCRVGRSLELVMSLLAVLEGEESLDDRDSWQWELVISSVFYVSSLRLHIDDALRPSTEVATR</sequence>
<keyword evidence="2" id="KW-1185">Reference proteome</keyword>
<protein>
    <submittedName>
        <fullName evidence="1">Uncharacterized protein</fullName>
    </submittedName>
</protein>
<reference evidence="1 2" key="2">
    <citation type="journal article" date="2022" name="Mol. Ecol. Resour.">
        <title>The genomes of chicory, endive, great burdock and yacon provide insights into Asteraceae paleo-polyploidization history and plant inulin production.</title>
        <authorList>
            <person name="Fan W."/>
            <person name="Wang S."/>
            <person name="Wang H."/>
            <person name="Wang A."/>
            <person name="Jiang F."/>
            <person name="Liu H."/>
            <person name="Zhao H."/>
            <person name="Xu D."/>
            <person name="Zhang Y."/>
        </authorList>
    </citation>
    <scope>NUCLEOTIDE SEQUENCE [LARGE SCALE GENOMIC DNA]</scope>
    <source>
        <strain evidence="2">cv. Punajuju</strain>
        <tissue evidence="1">Leaves</tissue>
    </source>
</reference>
<organism evidence="1 2">
    <name type="scientific">Cichorium intybus</name>
    <name type="common">Chicory</name>
    <dbReference type="NCBI Taxonomy" id="13427"/>
    <lineage>
        <taxon>Eukaryota</taxon>
        <taxon>Viridiplantae</taxon>
        <taxon>Streptophyta</taxon>
        <taxon>Embryophyta</taxon>
        <taxon>Tracheophyta</taxon>
        <taxon>Spermatophyta</taxon>
        <taxon>Magnoliopsida</taxon>
        <taxon>eudicotyledons</taxon>
        <taxon>Gunneridae</taxon>
        <taxon>Pentapetalae</taxon>
        <taxon>asterids</taxon>
        <taxon>campanulids</taxon>
        <taxon>Asterales</taxon>
        <taxon>Asteraceae</taxon>
        <taxon>Cichorioideae</taxon>
        <taxon>Cichorieae</taxon>
        <taxon>Cichoriinae</taxon>
        <taxon>Cichorium</taxon>
    </lineage>
</organism>
<gene>
    <name evidence="1" type="ORF">L2E82_17279</name>
</gene>
<evidence type="ECO:0000313" key="1">
    <source>
        <dbReference type="EMBL" id="KAI3767191.1"/>
    </source>
</evidence>